<name>A0ACC2U3S9_9FUNG</name>
<protein>
    <submittedName>
        <fullName evidence="1">Uncharacterized protein</fullName>
    </submittedName>
</protein>
<evidence type="ECO:0000313" key="2">
    <source>
        <dbReference type="Proteomes" id="UP001165960"/>
    </source>
</evidence>
<dbReference type="EMBL" id="QTSX02001482">
    <property type="protein sequence ID" value="KAJ9081346.1"/>
    <property type="molecule type" value="Genomic_DNA"/>
</dbReference>
<dbReference type="Proteomes" id="UP001165960">
    <property type="component" value="Unassembled WGS sequence"/>
</dbReference>
<organism evidence="1 2">
    <name type="scientific">Entomophthora muscae</name>
    <dbReference type="NCBI Taxonomy" id="34485"/>
    <lineage>
        <taxon>Eukaryota</taxon>
        <taxon>Fungi</taxon>
        <taxon>Fungi incertae sedis</taxon>
        <taxon>Zoopagomycota</taxon>
        <taxon>Entomophthoromycotina</taxon>
        <taxon>Entomophthoromycetes</taxon>
        <taxon>Entomophthorales</taxon>
        <taxon>Entomophthoraceae</taxon>
        <taxon>Entomophthora</taxon>
    </lineage>
</organism>
<evidence type="ECO:0000313" key="1">
    <source>
        <dbReference type="EMBL" id="KAJ9081346.1"/>
    </source>
</evidence>
<comment type="caution">
    <text evidence="1">The sequence shown here is derived from an EMBL/GenBank/DDBJ whole genome shotgun (WGS) entry which is preliminary data.</text>
</comment>
<proteinExistence type="predicted"/>
<keyword evidence="2" id="KW-1185">Reference proteome</keyword>
<reference evidence="1" key="1">
    <citation type="submission" date="2022-04" db="EMBL/GenBank/DDBJ databases">
        <title>Genome of the entomopathogenic fungus Entomophthora muscae.</title>
        <authorList>
            <person name="Elya C."/>
            <person name="Lovett B.R."/>
            <person name="Lee E."/>
            <person name="Macias A.M."/>
            <person name="Hajek A.E."/>
            <person name="De Bivort B.L."/>
            <person name="Kasson M.T."/>
            <person name="De Fine Licht H.H."/>
            <person name="Stajich J.E."/>
        </authorList>
    </citation>
    <scope>NUCLEOTIDE SEQUENCE</scope>
    <source>
        <strain evidence="1">Berkeley</strain>
    </source>
</reference>
<gene>
    <name evidence="1" type="ORF">DSO57_1015629</name>
</gene>
<accession>A0ACC2U3S9</accession>
<sequence>MNPILRLGFPVVCLCRASEHITPDPLSDEEALYSSGPTILHLFHNLSSDSEPDNSDSEDSDSYGYSVLAVPETIPVPYKLCSRKTTTNSRYLQVKLSPWWLALT</sequence>